<keyword evidence="4 7" id="KW-0812">Transmembrane</keyword>
<evidence type="ECO:0000259" key="10">
    <source>
        <dbReference type="Pfam" id="PF07670"/>
    </source>
</evidence>
<dbReference type="GO" id="GO:0005337">
    <property type="term" value="F:nucleoside transmembrane transporter activity"/>
    <property type="evidence" value="ECO:0007669"/>
    <property type="project" value="InterPro"/>
</dbReference>
<evidence type="ECO:0000256" key="1">
    <source>
        <dbReference type="ARBA" id="ARBA00004651"/>
    </source>
</evidence>
<keyword evidence="12" id="KW-1185">Reference proteome</keyword>
<reference evidence="12" key="1">
    <citation type="submission" date="2017-06" db="EMBL/GenBank/DDBJ databases">
        <authorList>
            <person name="Rodrigo-Torres L."/>
            <person name="Arahal R. D."/>
            <person name="Lucena T."/>
        </authorList>
    </citation>
    <scope>NUCLEOTIDE SEQUENCE [LARGE SCALE GENOMIC DNA]</scope>
    <source>
        <strain evidence="12">type strain: CECT 9192</strain>
    </source>
</reference>
<dbReference type="AlphaFoldDB" id="A0A1Y6L0Y6"/>
<keyword evidence="3" id="KW-1003">Cell membrane</keyword>
<evidence type="ECO:0000256" key="5">
    <source>
        <dbReference type="ARBA" id="ARBA00022989"/>
    </source>
</evidence>
<dbReference type="PANTHER" id="PTHR10590:SF4">
    <property type="entry name" value="SOLUTE CARRIER FAMILY 28 MEMBER 3"/>
    <property type="match status" value="1"/>
</dbReference>
<dbReference type="GO" id="GO:0015293">
    <property type="term" value="F:symporter activity"/>
    <property type="evidence" value="ECO:0007669"/>
    <property type="project" value="TreeGrafter"/>
</dbReference>
<feature type="transmembrane region" description="Helical" evidence="7">
    <location>
        <begin position="286"/>
        <end position="305"/>
    </location>
</feature>
<keyword evidence="6 7" id="KW-0472">Membrane</keyword>
<proteinExistence type="inferred from homology"/>
<evidence type="ECO:0000256" key="2">
    <source>
        <dbReference type="ARBA" id="ARBA00009033"/>
    </source>
</evidence>
<feature type="domain" description="Nucleoside transporter/FeoB GTPase Gate" evidence="10">
    <location>
        <begin position="91"/>
        <end position="187"/>
    </location>
</feature>
<comment type="similarity">
    <text evidence="2">Belongs to the concentrative nucleoside transporter (CNT) (TC 2.A.41) family.</text>
</comment>
<dbReference type="Pfam" id="PF07662">
    <property type="entry name" value="Nucleos_tra2_C"/>
    <property type="match status" value="1"/>
</dbReference>
<dbReference type="InterPro" id="IPR002668">
    <property type="entry name" value="CNT_N_dom"/>
</dbReference>
<dbReference type="InterPro" id="IPR008276">
    <property type="entry name" value="C_nuclsd_transpt"/>
</dbReference>
<feature type="transmembrane region" description="Helical" evidence="7">
    <location>
        <begin position="345"/>
        <end position="365"/>
    </location>
</feature>
<organism evidence="11 12">
    <name type="scientific">Photobacterium aquimaris</name>
    <dbReference type="NCBI Taxonomy" id="512643"/>
    <lineage>
        <taxon>Bacteria</taxon>
        <taxon>Pseudomonadati</taxon>
        <taxon>Pseudomonadota</taxon>
        <taxon>Gammaproteobacteria</taxon>
        <taxon>Vibrionales</taxon>
        <taxon>Vibrionaceae</taxon>
        <taxon>Photobacterium</taxon>
    </lineage>
</organism>
<keyword evidence="5 7" id="KW-1133">Transmembrane helix</keyword>
<feature type="domain" description="Concentrative nucleoside transporter N-terminal" evidence="8">
    <location>
        <begin position="8"/>
        <end position="81"/>
    </location>
</feature>
<feature type="transmembrane region" description="Helical" evidence="7">
    <location>
        <begin position="29"/>
        <end position="49"/>
    </location>
</feature>
<evidence type="ECO:0000313" key="11">
    <source>
        <dbReference type="EMBL" id="SMY18080.1"/>
    </source>
</evidence>
<evidence type="ECO:0000259" key="8">
    <source>
        <dbReference type="Pfam" id="PF01773"/>
    </source>
</evidence>
<evidence type="ECO:0000259" key="9">
    <source>
        <dbReference type="Pfam" id="PF07662"/>
    </source>
</evidence>
<comment type="subcellular location">
    <subcellularLocation>
        <location evidence="1">Cell membrane</location>
        <topology evidence="1">Multi-pass membrane protein</topology>
    </subcellularLocation>
</comment>
<name>A0A1Y6L0Y6_9GAMM</name>
<feature type="transmembrane region" description="Helical" evidence="7">
    <location>
        <begin position="256"/>
        <end position="280"/>
    </location>
</feature>
<evidence type="ECO:0000256" key="6">
    <source>
        <dbReference type="ARBA" id="ARBA00023136"/>
    </source>
</evidence>
<feature type="transmembrane region" description="Helical" evidence="7">
    <location>
        <begin position="166"/>
        <end position="188"/>
    </location>
</feature>
<dbReference type="PANTHER" id="PTHR10590">
    <property type="entry name" value="SODIUM/NUCLEOSIDE COTRANSPORTER"/>
    <property type="match status" value="1"/>
</dbReference>
<dbReference type="EMBL" id="FYAH01000011">
    <property type="protein sequence ID" value="SMY18080.1"/>
    <property type="molecule type" value="Genomic_DNA"/>
</dbReference>
<feature type="transmembrane region" description="Helical" evidence="7">
    <location>
        <begin position="386"/>
        <end position="409"/>
    </location>
</feature>
<dbReference type="InterPro" id="IPR011642">
    <property type="entry name" value="Gate_dom"/>
</dbReference>
<dbReference type="InterPro" id="IPR011657">
    <property type="entry name" value="CNT_C_dom"/>
</dbReference>
<gene>
    <name evidence="11" type="primary">nupX_4</name>
    <name evidence="11" type="ORF">PAQU9191_03413</name>
</gene>
<dbReference type="Pfam" id="PF07670">
    <property type="entry name" value="Gate"/>
    <property type="match status" value="1"/>
</dbReference>
<feature type="domain" description="Concentrative nucleoside transporter C-terminal" evidence="9">
    <location>
        <begin position="194"/>
        <end position="401"/>
    </location>
</feature>
<feature type="transmembrane region" description="Helical" evidence="7">
    <location>
        <begin position="6"/>
        <end position="22"/>
    </location>
</feature>
<dbReference type="Pfam" id="PF01773">
    <property type="entry name" value="Nucleos_tra2_N"/>
    <property type="match status" value="1"/>
</dbReference>
<feature type="transmembrane region" description="Helical" evidence="7">
    <location>
        <begin position="312"/>
        <end position="333"/>
    </location>
</feature>
<evidence type="ECO:0000256" key="7">
    <source>
        <dbReference type="SAM" id="Phobius"/>
    </source>
</evidence>
<dbReference type="GO" id="GO:0005886">
    <property type="term" value="C:plasma membrane"/>
    <property type="evidence" value="ECO:0007669"/>
    <property type="project" value="UniProtKB-SubCell"/>
</dbReference>
<protein>
    <submittedName>
        <fullName evidence="11">Nucleoside permease NupX</fullName>
    </submittedName>
</protein>
<dbReference type="Proteomes" id="UP000196485">
    <property type="component" value="Unassembled WGS sequence"/>
</dbReference>
<accession>A0A1Y6L0Y6</accession>
<dbReference type="RefSeq" id="WP_087821787.1">
    <property type="nucleotide sequence ID" value="NZ_FYAH01000011.1"/>
</dbReference>
<evidence type="ECO:0000256" key="3">
    <source>
        <dbReference type="ARBA" id="ARBA00022475"/>
    </source>
</evidence>
<feature type="transmembrane region" description="Helical" evidence="7">
    <location>
        <begin position="88"/>
        <end position="111"/>
    </location>
</feature>
<sequence length="410" mass="43245">MSIITSIIGMIVLIAIAVLLSENRKKIRFRTVFGALMIQIGFGAFVMYVPAGQMLLQGIATGVNNVISYANDGLSFAFGDLAQYKLGFIFLINVLCVVIFISALISVLYYLKIMQKIVGLLGKGLKRPLGISYSESMSATANIFVGPIEAPTTLRPFIATMTRSELFAIMTGGLASVAGGTMIGYINLGIDVKYILTACFMTAPAGLLFAKLMCPETQTPRQDLDQIIEQTEDKPETLLDAITQGAMVGLHQVGCVTALLIAIVALMAMVNGIIGGIAAMLGFDGVTIQLLLGYLLAPLAFLLGVPWSEATLAASFIGQKIIVNEFIAYVSFIEVADQLSEKTQAIVVFALCGFANIGSLALVIGGLRAMAPTRGKELSQIGGRTLIAAILANLMSGTIAGLLVSLGAVV</sequence>
<evidence type="ECO:0000256" key="4">
    <source>
        <dbReference type="ARBA" id="ARBA00022692"/>
    </source>
</evidence>
<evidence type="ECO:0000313" key="12">
    <source>
        <dbReference type="Proteomes" id="UP000196485"/>
    </source>
</evidence>